<sequence length="337" mass="37539">MSPTHTTDKAPRKLDGTIREQAADWLARQQSGTMSAAESDALEHWLQVDGRHRQAFAQCQQLGLMTAFLKDDPELNAGLPEIRKAVRRRSRFYSQWRWVSGIAAVVLVAVAALLVRDYYAIDYYQTGIGDQRVVHLEDGSTLMLNTDSRVGVRYRRAQRALFLERGEAFFMVAKNPSRPFVVNVQGSEVRALGTAFNVALQAGNVRVAVTQGVVEVRAQDAGGEPRQLAKMLPGQGVRYTAARPGDNSGVMPVNLEQVTAWQTRRIYFDNERLEDAIAEYNRYTTRKMVLVGDALADQRISGVFNIGDADGLAFALEQGFGARINKNNQRVLVLEPR</sequence>
<dbReference type="Gene3D" id="2.60.120.1440">
    <property type="match status" value="1"/>
</dbReference>
<keyword evidence="1" id="KW-0812">Transmembrane</keyword>
<reference evidence="4 5" key="1">
    <citation type="submission" date="2019-05" db="EMBL/GenBank/DDBJ databases">
        <title>Microbulbifer harenosus sp. nov., an alginate-degrading bacterium isolated from coastal sand.</title>
        <authorList>
            <person name="Huang H."/>
            <person name="Mo K."/>
            <person name="Bao S."/>
        </authorList>
    </citation>
    <scope>NUCLEOTIDE SEQUENCE [LARGE SCALE GENOMIC DNA]</scope>
    <source>
        <strain evidence="4 5">HB161719</strain>
    </source>
</reference>
<keyword evidence="1" id="KW-1133">Transmembrane helix</keyword>
<evidence type="ECO:0000313" key="5">
    <source>
        <dbReference type="Proteomes" id="UP000306791"/>
    </source>
</evidence>
<gene>
    <name evidence="4" type="ORF">FDY93_12150</name>
</gene>
<keyword evidence="5" id="KW-1185">Reference proteome</keyword>
<accession>A0ABY2UG99</accession>
<evidence type="ECO:0000256" key="1">
    <source>
        <dbReference type="SAM" id="Phobius"/>
    </source>
</evidence>
<protein>
    <submittedName>
        <fullName evidence="4">DUF4880 domain-containing protein</fullName>
    </submittedName>
</protein>
<dbReference type="Pfam" id="PF04773">
    <property type="entry name" value="FecR"/>
    <property type="match status" value="1"/>
</dbReference>
<feature type="domain" description="FecR N-terminal" evidence="3">
    <location>
        <begin position="20"/>
        <end position="62"/>
    </location>
</feature>
<name>A0ABY2UG99_9GAMM</name>
<evidence type="ECO:0000259" key="3">
    <source>
        <dbReference type="Pfam" id="PF16220"/>
    </source>
</evidence>
<dbReference type="PANTHER" id="PTHR30273">
    <property type="entry name" value="PERIPLASMIC SIGNAL SENSOR AND SIGMA FACTOR ACTIVATOR FECR-RELATED"/>
    <property type="match status" value="1"/>
</dbReference>
<dbReference type="PANTHER" id="PTHR30273:SF2">
    <property type="entry name" value="PROTEIN FECR"/>
    <property type="match status" value="1"/>
</dbReference>
<proteinExistence type="predicted"/>
<dbReference type="RefSeq" id="WP_138236029.1">
    <property type="nucleotide sequence ID" value="NZ_CP185860.1"/>
</dbReference>
<feature type="transmembrane region" description="Helical" evidence="1">
    <location>
        <begin position="96"/>
        <end position="115"/>
    </location>
</feature>
<evidence type="ECO:0000313" key="4">
    <source>
        <dbReference type="EMBL" id="TLM76711.1"/>
    </source>
</evidence>
<dbReference type="Gene3D" id="3.55.50.30">
    <property type="match status" value="1"/>
</dbReference>
<comment type="caution">
    <text evidence="4">The sequence shown here is derived from an EMBL/GenBank/DDBJ whole genome shotgun (WGS) entry which is preliminary data.</text>
</comment>
<dbReference type="Proteomes" id="UP000306791">
    <property type="component" value="Unassembled WGS sequence"/>
</dbReference>
<dbReference type="InterPro" id="IPR032623">
    <property type="entry name" value="FecR_N"/>
</dbReference>
<evidence type="ECO:0000259" key="2">
    <source>
        <dbReference type="Pfam" id="PF04773"/>
    </source>
</evidence>
<dbReference type="Pfam" id="PF16220">
    <property type="entry name" value="DUF4880"/>
    <property type="match status" value="1"/>
</dbReference>
<dbReference type="InterPro" id="IPR006860">
    <property type="entry name" value="FecR"/>
</dbReference>
<organism evidence="4 5">
    <name type="scientific">Microbulbifer harenosus</name>
    <dbReference type="NCBI Taxonomy" id="2576840"/>
    <lineage>
        <taxon>Bacteria</taxon>
        <taxon>Pseudomonadati</taxon>
        <taxon>Pseudomonadota</taxon>
        <taxon>Gammaproteobacteria</taxon>
        <taxon>Cellvibrionales</taxon>
        <taxon>Microbulbiferaceae</taxon>
        <taxon>Microbulbifer</taxon>
    </lineage>
</organism>
<keyword evidence="1" id="KW-0472">Membrane</keyword>
<dbReference type="PIRSF" id="PIRSF018266">
    <property type="entry name" value="FecR"/>
    <property type="match status" value="1"/>
</dbReference>
<feature type="domain" description="FecR protein" evidence="2">
    <location>
        <begin position="123"/>
        <end position="215"/>
    </location>
</feature>
<dbReference type="InterPro" id="IPR012373">
    <property type="entry name" value="Ferrdict_sens_TM"/>
</dbReference>
<dbReference type="EMBL" id="VANI01000012">
    <property type="protein sequence ID" value="TLM76711.1"/>
    <property type="molecule type" value="Genomic_DNA"/>
</dbReference>